<dbReference type="WBParaSite" id="TMUE_3000010901.1">
    <property type="protein sequence ID" value="TMUE_3000010901.1"/>
    <property type="gene ID" value="WBGene00291608"/>
</dbReference>
<sequence length="512" mass="58792">MLFRTVKSSATLLLVFIIIRTGRQDAAETSYLSRLDCDVFFPHDDRTQLMSREKNHPNKVVPLKLWLEWAADTGRGVRINLRNSHVVIPALRYLEGRSRYLRQITVHADVFRDEYGEETSMDAEAFVRSVSELLPSATISLGWTWPTKIAPDKRHYCPEKYTWRKVFNMLRVVHDAPQTVLFALYMPCALVSLEEINWLLLARPNSYVTFVDEFRERLFSHADLEMITQIQRFGFYYNVSRSARQRKLLSSGPLFNYAIQEPFKQRCGSLMEEWQFVNFMHPNKDFSRIIHAGDDIALLGWPSGYLRHAAPRPEIKMDWQSLTGRVMFITDGLRRTRNSIKGTGLVIWIGNASYFPDSPAVQGDVVTCIDGAGYALIENQPVSGPKRAPNGKAIVMTTATLPTADCYDFEMTDREAVVELVVYQVNCNENPPSRWSTWWPWIRSSYVKLTLPKFTASKRPRSLFIQKRGDSSVDLLVRHLHYSSKALLLRSSHFITIAALFIPCAASLWPLV</sequence>
<keyword evidence="5" id="KW-1185">Reference proteome</keyword>
<dbReference type="Pfam" id="PF25161">
    <property type="entry name" value="Menorin_C"/>
    <property type="match status" value="1"/>
</dbReference>
<evidence type="ECO:0000256" key="1">
    <source>
        <dbReference type="ARBA" id="ARBA00044953"/>
    </source>
</evidence>
<evidence type="ECO:0000259" key="3">
    <source>
        <dbReference type="Pfam" id="PF10223"/>
    </source>
</evidence>
<feature type="domain" description="Menorin-like" evidence="3">
    <location>
        <begin position="58"/>
        <end position="242"/>
    </location>
</feature>
<feature type="chain" id="PRO_5024292178" evidence="2">
    <location>
        <begin position="27"/>
        <end position="512"/>
    </location>
</feature>
<protein>
    <submittedName>
        <fullName evidence="6">Uncharacterized protein</fullName>
    </submittedName>
</protein>
<feature type="signal peptide" evidence="2">
    <location>
        <begin position="1"/>
        <end position="26"/>
    </location>
</feature>
<proteinExistence type="inferred from homology"/>
<dbReference type="PANTHER" id="PTHR21184:SF6">
    <property type="entry name" value="CONSERVED PLASMA MEMBRANE PROTEIN"/>
    <property type="match status" value="1"/>
</dbReference>
<name>A0A5S6QU16_TRIMR</name>
<dbReference type="PANTHER" id="PTHR21184">
    <property type="entry name" value="MENORIN (DENDRITIC BRANCHING PROTEIN)"/>
    <property type="match status" value="1"/>
</dbReference>
<reference evidence="6" key="1">
    <citation type="submission" date="2019-12" db="UniProtKB">
        <authorList>
            <consortium name="WormBaseParasite"/>
        </authorList>
    </citation>
    <scope>IDENTIFICATION</scope>
</reference>
<evidence type="ECO:0000313" key="6">
    <source>
        <dbReference type="WBParaSite" id="TMUE_3000010901.1"/>
    </source>
</evidence>
<dbReference type="InterPro" id="IPR057489">
    <property type="entry name" value="Menorin_C"/>
</dbReference>
<organism evidence="5 6">
    <name type="scientific">Trichuris muris</name>
    <name type="common">Mouse whipworm</name>
    <dbReference type="NCBI Taxonomy" id="70415"/>
    <lineage>
        <taxon>Eukaryota</taxon>
        <taxon>Metazoa</taxon>
        <taxon>Ecdysozoa</taxon>
        <taxon>Nematoda</taxon>
        <taxon>Enoplea</taxon>
        <taxon>Dorylaimia</taxon>
        <taxon>Trichinellida</taxon>
        <taxon>Trichuridae</taxon>
        <taxon>Trichuris</taxon>
    </lineage>
</organism>
<dbReference type="Pfam" id="PF10223">
    <property type="entry name" value="Menorin_N"/>
    <property type="match status" value="1"/>
</dbReference>
<dbReference type="InterPro" id="IPR019356">
    <property type="entry name" value="Menorin_dom"/>
</dbReference>
<feature type="domain" description="Menorin C-terminal" evidence="4">
    <location>
        <begin position="274"/>
        <end position="481"/>
    </location>
</feature>
<evidence type="ECO:0000259" key="4">
    <source>
        <dbReference type="Pfam" id="PF25161"/>
    </source>
</evidence>
<accession>A0A5S6QU16</accession>
<dbReference type="STRING" id="70415.A0A5S6QU16"/>
<dbReference type="Proteomes" id="UP000046395">
    <property type="component" value="Unassembled WGS sequence"/>
</dbReference>
<evidence type="ECO:0000256" key="2">
    <source>
        <dbReference type="SAM" id="SignalP"/>
    </source>
</evidence>
<comment type="similarity">
    <text evidence="1">Belongs to the menorin family.</text>
</comment>
<dbReference type="GO" id="GO:0005615">
    <property type="term" value="C:extracellular space"/>
    <property type="evidence" value="ECO:0007669"/>
    <property type="project" value="TreeGrafter"/>
</dbReference>
<keyword evidence="2" id="KW-0732">Signal</keyword>
<dbReference type="AlphaFoldDB" id="A0A5S6QU16"/>
<evidence type="ECO:0000313" key="5">
    <source>
        <dbReference type="Proteomes" id="UP000046395"/>
    </source>
</evidence>